<name>A0A6J4J4Y8_9ACTN</name>
<proteinExistence type="predicted"/>
<organism evidence="2">
    <name type="scientific">uncultured Blastococcus sp</name>
    <dbReference type="NCBI Taxonomy" id="217144"/>
    <lineage>
        <taxon>Bacteria</taxon>
        <taxon>Bacillati</taxon>
        <taxon>Actinomycetota</taxon>
        <taxon>Actinomycetes</taxon>
        <taxon>Geodermatophilales</taxon>
        <taxon>Geodermatophilaceae</taxon>
        <taxon>Blastococcus</taxon>
        <taxon>environmental samples</taxon>
    </lineage>
</organism>
<feature type="compositionally biased region" description="Low complexity" evidence="1">
    <location>
        <begin position="78"/>
        <end position="90"/>
    </location>
</feature>
<evidence type="ECO:0000256" key="1">
    <source>
        <dbReference type="SAM" id="MobiDB-lite"/>
    </source>
</evidence>
<feature type="compositionally biased region" description="Basic and acidic residues" evidence="1">
    <location>
        <begin position="212"/>
        <end position="221"/>
    </location>
</feature>
<keyword evidence="2" id="KW-0547">Nucleotide-binding</keyword>
<dbReference type="AlphaFoldDB" id="A0A6J4J4Y8"/>
<evidence type="ECO:0000313" key="2">
    <source>
        <dbReference type="EMBL" id="CAA9269045.1"/>
    </source>
</evidence>
<dbReference type="GO" id="GO:0005524">
    <property type="term" value="F:ATP binding"/>
    <property type="evidence" value="ECO:0007669"/>
    <property type="project" value="UniProtKB-KW"/>
</dbReference>
<feature type="compositionally biased region" description="Basic and acidic residues" evidence="1">
    <location>
        <begin position="154"/>
        <end position="169"/>
    </location>
</feature>
<feature type="non-terminal residue" evidence="2">
    <location>
        <position position="1"/>
    </location>
</feature>
<feature type="non-terminal residue" evidence="2">
    <location>
        <position position="326"/>
    </location>
</feature>
<sequence>DDARTAGHRGDGAGEVLRRHPRRRGGRPGRSGGLHLRRPRTQRGGEDHGHPDAGHADPARRRHRPGARARHPHRGRRGPQPGQPDRPAGVGRRGPDRPGEPDPAGPAAGAVAVGVAHPRGRAARGVRHQRGGRPPGEALLGGHAPPAGHRGEHRGHAAADVPRRADHRPGPPLTWAGVGDRQGAPGGWDDDPALHPVPGGGRPAGRRHRGDRPRPGDRGGDARSAQGLGRHRWAQGPAAGRRAARRGGRDPGARRGRRRPRRRSGRAVGLLRRCRPSRGRRVRAGPRGAGHRGVLPRSAQPGRGLPGAHRSPGRGVGPDPGGAVVM</sequence>
<feature type="compositionally biased region" description="Basic residues" evidence="1">
    <location>
        <begin position="118"/>
        <end position="131"/>
    </location>
</feature>
<feature type="compositionally biased region" description="Basic residues" evidence="1">
    <location>
        <begin position="60"/>
        <end position="77"/>
    </location>
</feature>
<feature type="compositionally biased region" description="Low complexity" evidence="1">
    <location>
        <begin position="105"/>
        <end position="117"/>
    </location>
</feature>
<gene>
    <name evidence="2" type="ORF">AVDCRST_MAG52-3103</name>
</gene>
<feature type="region of interest" description="Disordered" evidence="1">
    <location>
        <begin position="1"/>
        <end position="326"/>
    </location>
</feature>
<feature type="compositionally biased region" description="Basic residues" evidence="1">
    <location>
        <begin position="254"/>
        <end position="265"/>
    </location>
</feature>
<feature type="compositionally biased region" description="Basic and acidic residues" evidence="1">
    <location>
        <begin position="43"/>
        <end position="59"/>
    </location>
</feature>
<dbReference type="EMBL" id="CADCTN010000213">
    <property type="protein sequence ID" value="CAA9269045.1"/>
    <property type="molecule type" value="Genomic_DNA"/>
</dbReference>
<accession>A0A6J4J4Y8</accession>
<protein>
    <submittedName>
        <fullName evidence="2">Efflux ABC transporter, ATP-binding protein</fullName>
    </submittedName>
</protein>
<keyword evidence="2" id="KW-0067">ATP-binding</keyword>
<reference evidence="2" key="1">
    <citation type="submission" date="2020-02" db="EMBL/GenBank/DDBJ databases">
        <authorList>
            <person name="Meier V. D."/>
        </authorList>
    </citation>
    <scope>NUCLEOTIDE SEQUENCE</scope>
    <source>
        <strain evidence="2">AVDCRST_MAG52</strain>
    </source>
</reference>
<feature type="compositionally biased region" description="Basic and acidic residues" evidence="1">
    <location>
        <begin position="1"/>
        <end position="18"/>
    </location>
</feature>
<feature type="compositionally biased region" description="Basic residues" evidence="1">
    <location>
        <begin position="272"/>
        <end position="284"/>
    </location>
</feature>